<feature type="transmembrane region" description="Helical" evidence="1">
    <location>
        <begin position="57"/>
        <end position="83"/>
    </location>
</feature>
<dbReference type="PANTHER" id="PTHR14969">
    <property type="entry name" value="SPHINGOSINE-1-PHOSPHATE PHOSPHOHYDROLASE"/>
    <property type="match status" value="1"/>
</dbReference>
<dbReference type="PANTHER" id="PTHR14969:SF13">
    <property type="entry name" value="AT30094P"/>
    <property type="match status" value="1"/>
</dbReference>
<dbReference type="Gene3D" id="1.20.144.10">
    <property type="entry name" value="Phosphatidic acid phosphatase type 2/haloperoxidase"/>
    <property type="match status" value="2"/>
</dbReference>
<dbReference type="Pfam" id="PF01569">
    <property type="entry name" value="PAP2"/>
    <property type="match status" value="1"/>
</dbReference>
<feature type="transmembrane region" description="Helical" evidence="1">
    <location>
        <begin position="90"/>
        <end position="111"/>
    </location>
</feature>
<dbReference type="InterPro" id="IPR000326">
    <property type="entry name" value="PAP2/HPO"/>
</dbReference>
<dbReference type="Proteomes" id="UP000825367">
    <property type="component" value="Chromosome"/>
</dbReference>
<dbReference type="InterPro" id="IPR036938">
    <property type="entry name" value="PAP2/HPO_sf"/>
</dbReference>
<gene>
    <name evidence="3" type="ORF">K0O64_02095</name>
</gene>
<dbReference type="SMART" id="SM00014">
    <property type="entry name" value="acidPPc"/>
    <property type="match status" value="1"/>
</dbReference>
<dbReference type="RefSeq" id="WP_096309671.1">
    <property type="nucleotide sequence ID" value="NZ_BAAAVX010000004.1"/>
</dbReference>
<dbReference type="SUPFAM" id="SSF48317">
    <property type="entry name" value="Acid phosphatase/Vanadium-dependent haloperoxidase"/>
    <property type="match status" value="1"/>
</dbReference>
<feature type="transmembrane region" description="Helical" evidence="1">
    <location>
        <begin position="185"/>
        <end position="203"/>
    </location>
</feature>
<protein>
    <submittedName>
        <fullName evidence="3">Phosphatase PAP2 family protein</fullName>
    </submittedName>
</protein>
<name>A0ABX8VHV7_9MYCO</name>
<evidence type="ECO:0000259" key="2">
    <source>
        <dbReference type="SMART" id="SM00014"/>
    </source>
</evidence>
<keyword evidence="1" id="KW-1133">Transmembrane helix</keyword>
<evidence type="ECO:0000256" key="1">
    <source>
        <dbReference type="SAM" id="Phobius"/>
    </source>
</evidence>
<feature type="domain" description="Phosphatidic acid phosphatase type 2/haloperoxidase" evidence="2">
    <location>
        <begin position="89"/>
        <end position="200"/>
    </location>
</feature>
<sequence>MASKKTWLIASVVVAVAVYATMWVGYALNWGWLDAVDTDLLQAFHNFGAKRPEWVQFWVVFCVVFGPNGFRVVALVLFVVALVRRKLATALFLVVSVGLMGLVTEGAKYLAGRPRPATALAYGSSTSFPSGHALGVMVGVLALLTVLWPQISRRLRLVLACIGGVLIVVVGVGRVVLNVHHPSDVLAGWALGYLYFLLCVRLVPPRPLSSAAETPAALDTSR</sequence>
<keyword evidence="1" id="KW-0472">Membrane</keyword>
<feature type="transmembrane region" description="Helical" evidence="1">
    <location>
        <begin position="7"/>
        <end position="28"/>
    </location>
</feature>
<keyword evidence="4" id="KW-1185">Reference proteome</keyword>
<reference evidence="3 4" key="1">
    <citation type="submission" date="2021-07" db="EMBL/GenBank/DDBJ databases">
        <title>Whole genome sequencing of non-tuberculosis mycobacteria type-strains.</title>
        <authorList>
            <person name="Igarashi Y."/>
            <person name="Osugi A."/>
            <person name="Mitarai S."/>
        </authorList>
    </citation>
    <scope>NUCLEOTIDE SEQUENCE [LARGE SCALE GENOMIC DNA]</scope>
    <source>
        <strain evidence="3 4">JCM 16370</strain>
    </source>
</reference>
<keyword evidence="1" id="KW-0812">Transmembrane</keyword>
<accession>A0ABX8VHV7</accession>
<evidence type="ECO:0000313" key="4">
    <source>
        <dbReference type="Proteomes" id="UP000825367"/>
    </source>
</evidence>
<organism evidence="3 4">
    <name type="scientific">Mycolicibacterium pallens</name>
    <dbReference type="NCBI Taxonomy" id="370524"/>
    <lineage>
        <taxon>Bacteria</taxon>
        <taxon>Bacillati</taxon>
        <taxon>Actinomycetota</taxon>
        <taxon>Actinomycetes</taxon>
        <taxon>Mycobacteriales</taxon>
        <taxon>Mycobacteriaceae</taxon>
        <taxon>Mycolicibacterium</taxon>
    </lineage>
</organism>
<feature type="transmembrane region" description="Helical" evidence="1">
    <location>
        <begin position="155"/>
        <end position="173"/>
    </location>
</feature>
<proteinExistence type="predicted"/>
<evidence type="ECO:0000313" key="3">
    <source>
        <dbReference type="EMBL" id="QYL17394.1"/>
    </source>
</evidence>
<dbReference type="EMBL" id="CP080333">
    <property type="protein sequence ID" value="QYL17394.1"/>
    <property type="molecule type" value="Genomic_DNA"/>
</dbReference>
<feature type="transmembrane region" description="Helical" evidence="1">
    <location>
        <begin position="131"/>
        <end position="148"/>
    </location>
</feature>